<evidence type="ECO:0000313" key="3">
    <source>
        <dbReference type="Proteomes" id="UP001063816"/>
    </source>
</evidence>
<dbReference type="RefSeq" id="WP_271281795.1">
    <property type="nucleotide sequence ID" value="NZ_JAMGZK010000043.1"/>
</dbReference>
<feature type="signal peptide" evidence="1">
    <location>
        <begin position="1"/>
        <end position="25"/>
    </location>
</feature>
<keyword evidence="3" id="KW-1185">Reference proteome</keyword>
<feature type="chain" id="PRO_5039925451" evidence="1">
    <location>
        <begin position="26"/>
        <end position="106"/>
    </location>
</feature>
<keyword evidence="1" id="KW-0732">Signal</keyword>
<gene>
    <name evidence="2" type="ORF">M8014_06955</name>
</gene>
<evidence type="ECO:0000313" key="2">
    <source>
        <dbReference type="EMBL" id="MCU6664079.1"/>
    </source>
</evidence>
<evidence type="ECO:0000256" key="1">
    <source>
        <dbReference type="SAM" id="SignalP"/>
    </source>
</evidence>
<sequence length="106" mass="11199">MVASAVKRAAGLALMGVVTLLPAFGAASSQTGTIHFYGQIVEAPCIISPEAGTIAVSCPQDKNMLTRRVSYTQALDSAAVFPERAAISMTWINPEKSLGIVQVDYR</sequence>
<dbReference type="Proteomes" id="UP001063816">
    <property type="component" value="Unassembled WGS sequence"/>
</dbReference>
<dbReference type="AlphaFoldDB" id="A0A9J6PUR9"/>
<organism evidence="2 3">
    <name type="scientific">Silvania hatchlandensis</name>
    <dbReference type="NCBI Taxonomy" id="2926469"/>
    <lineage>
        <taxon>Bacteria</taxon>
        <taxon>Pseudomonadati</taxon>
        <taxon>Pseudomonadota</taxon>
        <taxon>Gammaproteobacteria</taxon>
        <taxon>Enterobacterales</taxon>
        <taxon>Enterobacteriaceae</taxon>
        <taxon>Silvania</taxon>
    </lineage>
</organism>
<name>A0A9J6PUR9_9ENTR</name>
<reference evidence="2" key="1">
    <citation type="submission" date="2022-05" db="EMBL/GenBank/DDBJ databases">
        <title>Description of a novel species of Leclercia; Leclercia tamurae and the Proposal for a Novel Genus Silvania gen. nov. Containing Two Novel Species Silvania hatchlandensis sp. nov. and Silvania confinis sp. nov. Isolated from the Rhizosphere of Oak.</title>
        <authorList>
            <person name="Maddock D.W."/>
            <person name="Brady C.L."/>
            <person name="Denman S."/>
            <person name="Arnold D."/>
        </authorList>
    </citation>
    <scope>NUCLEOTIDE SEQUENCE</scope>
    <source>
        <strain evidence="2">H19S6</strain>
    </source>
</reference>
<dbReference type="EMBL" id="JAMGZK010000043">
    <property type="protein sequence ID" value="MCU6664079.1"/>
    <property type="molecule type" value="Genomic_DNA"/>
</dbReference>
<accession>A0A9J6PUR9</accession>
<proteinExistence type="predicted"/>
<protein>
    <submittedName>
        <fullName evidence="2">Type 1 fimbrial protein</fullName>
    </submittedName>
</protein>
<comment type="caution">
    <text evidence="2">The sequence shown here is derived from an EMBL/GenBank/DDBJ whole genome shotgun (WGS) entry which is preliminary data.</text>
</comment>